<dbReference type="AlphaFoldDB" id="A0A6M3MCN9"/>
<dbReference type="InterPro" id="IPR036052">
    <property type="entry name" value="TrpB-like_PALP_sf"/>
</dbReference>
<dbReference type="Gene3D" id="3.40.50.1100">
    <property type="match status" value="2"/>
</dbReference>
<evidence type="ECO:0000313" key="2">
    <source>
        <dbReference type="EMBL" id="QJB03066.1"/>
    </source>
</evidence>
<proteinExistence type="predicted"/>
<organism evidence="2">
    <name type="scientific">viral metagenome</name>
    <dbReference type="NCBI Taxonomy" id="1070528"/>
    <lineage>
        <taxon>unclassified sequences</taxon>
        <taxon>metagenomes</taxon>
        <taxon>organismal metagenomes</taxon>
    </lineage>
</organism>
<feature type="domain" description="Tryptophan synthase beta chain-like PALP" evidence="1">
    <location>
        <begin position="3"/>
        <end position="181"/>
    </location>
</feature>
<protein>
    <recommendedName>
        <fullName evidence="1">Tryptophan synthase beta chain-like PALP domain-containing protein</fullName>
    </recommendedName>
</protein>
<dbReference type="EMBL" id="MT143823">
    <property type="protein sequence ID" value="QJB03066.1"/>
    <property type="molecule type" value="Genomic_DNA"/>
</dbReference>
<reference evidence="2" key="1">
    <citation type="submission" date="2020-03" db="EMBL/GenBank/DDBJ databases">
        <title>The deep terrestrial virosphere.</title>
        <authorList>
            <person name="Holmfeldt K."/>
            <person name="Nilsson E."/>
            <person name="Simone D."/>
            <person name="Lopez-Fernandez M."/>
            <person name="Wu X."/>
            <person name="de Brujin I."/>
            <person name="Lundin D."/>
            <person name="Andersson A."/>
            <person name="Bertilsson S."/>
            <person name="Dopson M."/>
        </authorList>
    </citation>
    <scope>NUCLEOTIDE SEQUENCE</scope>
    <source>
        <strain evidence="2">MM171B00920</strain>
    </source>
</reference>
<sequence>MIYNTPIEKYLIEGQEIYVKREDLACLPPGPPFAKVRGLYPVLRRLKKEGIKTVGYMETSISMAGWGISYFCKNLGMKAVIFMPQYKDGLRYNQEFQINKWEKFGAEIIPIEKPSRMFINFYRARKILSEKYPSSMMLPQGMPFEETVREVSIQASHISSYYKSIICCIGSGAMIAGILHARLGIPIYGILVSKKGTKIVKEKVLRMSGMDGFIRKYLFIIDYGYEYTDLEEIECPFPCNPYYDRKAWKWLMGNMDKVEKPILFWNIGA</sequence>
<dbReference type="Pfam" id="PF00291">
    <property type="entry name" value="PALP"/>
    <property type="match status" value="1"/>
</dbReference>
<name>A0A6M3MCN9_9ZZZZ</name>
<accession>A0A6M3MCN9</accession>
<dbReference type="SUPFAM" id="SSF53686">
    <property type="entry name" value="Tryptophan synthase beta subunit-like PLP-dependent enzymes"/>
    <property type="match status" value="1"/>
</dbReference>
<gene>
    <name evidence="2" type="ORF">MM171B00920_0004</name>
</gene>
<dbReference type="InterPro" id="IPR001926">
    <property type="entry name" value="TrpB-like_PALP"/>
</dbReference>
<evidence type="ECO:0000259" key="1">
    <source>
        <dbReference type="Pfam" id="PF00291"/>
    </source>
</evidence>